<evidence type="ECO:0000256" key="1">
    <source>
        <dbReference type="SAM" id="SignalP"/>
    </source>
</evidence>
<protein>
    <recommendedName>
        <fullName evidence="4">Aspartic peptidase domain</fullName>
    </recommendedName>
</protein>
<dbReference type="AlphaFoldDB" id="A0A8T0YUG7"/>
<comment type="caution">
    <text evidence="2">The sequence shown here is derived from an EMBL/GenBank/DDBJ whole genome shotgun (WGS) entry which is preliminary data.</text>
</comment>
<evidence type="ECO:0000313" key="2">
    <source>
        <dbReference type="EMBL" id="KAG2852383.1"/>
    </source>
</evidence>
<dbReference type="VEuPathDB" id="FungiDB:PC110_g13708"/>
<gene>
    <name evidence="2" type="ORF">PC113_g15067</name>
</gene>
<evidence type="ECO:0008006" key="4">
    <source>
        <dbReference type="Google" id="ProtNLM"/>
    </source>
</evidence>
<name>A0A8T0YUG7_9STRA</name>
<dbReference type="Proteomes" id="UP000735874">
    <property type="component" value="Unassembled WGS sequence"/>
</dbReference>
<keyword evidence="1" id="KW-0732">Signal</keyword>
<reference evidence="2" key="1">
    <citation type="submission" date="2018-10" db="EMBL/GenBank/DDBJ databases">
        <title>Effector identification in a new, highly contiguous assembly of the strawberry crown rot pathogen Phytophthora cactorum.</title>
        <authorList>
            <person name="Armitage A.D."/>
            <person name="Nellist C.F."/>
            <person name="Bates H."/>
            <person name="Vickerstaff R.J."/>
            <person name="Harrison R.J."/>
        </authorList>
    </citation>
    <scope>NUCLEOTIDE SEQUENCE</scope>
    <source>
        <strain evidence="2">15-7</strain>
    </source>
</reference>
<dbReference type="EMBL" id="RCMG01000545">
    <property type="protein sequence ID" value="KAG2852383.1"/>
    <property type="molecule type" value="Genomic_DNA"/>
</dbReference>
<proteinExistence type="predicted"/>
<accession>A0A8T0YUG7</accession>
<feature type="chain" id="PRO_5035767656" description="Aspartic peptidase domain" evidence="1">
    <location>
        <begin position="20"/>
        <end position="79"/>
    </location>
</feature>
<evidence type="ECO:0000313" key="3">
    <source>
        <dbReference type="Proteomes" id="UP000735874"/>
    </source>
</evidence>
<sequence>MMLCHETVHLGLSIVTATGLLAPTNIECLVLDTPVQELLLGTEALQWIGVNLDGIFEQLLQQNLEDAGAEADDVPSNQV</sequence>
<feature type="signal peptide" evidence="1">
    <location>
        <begin position="1"/>
        <end position="19"/>
    </location>
</feature>
<organism evidence="2 3">
    <name type="scientific">Phytophthora cactorum</name>
    <dbReference type="NCBI Taxonomy" id="29920"/>
    <lineage>
        <taxon>Eukaryota</taxon>
        <taxon>Sar</taxon>
        <taxon>Stramenopiles</taxon>
        <taxon>Oomycota</taxon>
        <taxon>Peronosporomycetes</taxon>
        <taxon>Peronosporales</taxon>
        <taxon>Peronosporaceae</taxon>
        <taxon>Phytophthora</taxon>
    </lineage>
</organism>